<dbReference type="AlphaFoldDB" id="A0A073J401"/>
<dbReference type="RefSeq" id="WP_037924289.1">
    <property type="nucleotide sequence ID" value="NZ_CP054599.1"/>
</dbReference>
<feature type="coiled-coil region" evidence="2">
    <location>
        <begin position="119"/>
        <end position="146"/>
    </location>
</feature>
<dbReference type="GO" id="GO:0015562">
    <property type="term" value="F:efflux transmembrane transporter activity"/>
    <property type="evidence" value="ECO:0007669"/>
    <property type="project" value="TreeGrafter"/>
</dbReference>
<dbReference type="Pfam" id="PF25917">
    <property type="entry name" value="BSH_RND"/>
    <property type="match status" value="1"/>
</dbReference>
<feature type="domain" description="Multidrug resistance protein MdtA-like barrel-sandwich hybrid" evidence="3">
    <location>
        <begin position="76"/>
        <end position="258"/>
    </location>
</feature>
<dbReference type="NCBIfam" id="TIGR01730">
    <property type="entry name" value="RND_mfp"/>
    <property type="match status" value="1"/>
</dbReference>
<evidence type="ECO:0000313" key="4">
    <source>
        <dbReference type="EMBL" id="KEJ96709.1"/>
    </source>
</evidence>
<keyword evidence="5" id="KW-1185">Reference proteome</keyword>
<accession>A0A073J401</accession>
<dbReference type="Gene3D" id="2.40.30.170">
    <property type="match status" value="1"/>
</dbReference>
<dbReference type="Proteomes" id="UP000027746">
    <property type="component" value="Unassembled WGS sequence"/>
</dbReference>
<dbReference type="PANTHER" id="PTHR30469">
    <property type="entry name" value="MULTIDRUG RESISTANCE PROTEIN MDTA"/>
    <property type="match status" value="1"/>
</dbReference>
<comment type="caution">
    <text evidence="4">The sequence shown here is derived from an EMBL/GenBank/DDBJ whole genome shotgun (WGS) entry which is preliminary data.</text>
</comment>
<dbReference type="InterPro" id="IPR058625">
    <property type="entry name" value="MdtA-like_BSH"/>
</dbReference>
<comment type="similarity">
    <text evidence="1">Belongs to the membrane fusion protein (MFP) (TC 8.A.1) family.</text>
</comment>
<feature type="coiled-coil region" evidence="2">
    <location>
        <begin position="199"/>
        <end position="233"/>
    </location>
</feature>
<evidence type="ECO:0000259" key="3">
    <source>
        <dbReference type="Pfam" id="PF25917"/>
    </source>
</evidence>
<dbReference type="Gene3D" id="1.10.287.470">
    <property type="entry name" value="Helix hairpin bin"/>
    <property type="match status" value="1"/>
</dbReference>
<dbReference type="OrthoDB" id="7626141at2"/>
<dbReference type="InterPro" id="IPR006143">
    <property type="entry name" value="RND_pump_MFP"/>
</dbReference>
<sequence>MRFLRQSLIGLVLTALTLVLLLYAGNLVRGAVQERMSRVTKAPPARERTFAVTLVQAEAGDVVPELDTFGEVQSRRTLELRAAVAGRVTEMADSFEDGGSVAEGDVLVQLDPADAQSTLDRVQADIADAKAELRDAQRTLDLNRDDQVAAQEQADLREKAFQRQVDLETRGVGTAAAVETAELAASAARQAVLSRRQAVTSAEARIDQANTTLARTEIALAEAQRRLADTTLRAPFDGTLSLTNVTLGRLVSANEKLADLIDPDALEVSFRVSTAQYVRLLDDAGALLRAPVQVTLDVAGIDLQATGTISRASVEAGEAQTGRLVFARLDGARGFKPGDFVTVKVQEPELQDVIRLPSSALGADDTVLVLGEGDRLETIRVAVLRRQGDTILVRGDGLEGREVVEARSPLLGAGIAVTPLRIGREEAVPAVPEMLELSAERRARLVAFVEANDRMPQEAKARVLAQLAEPQVPAQMVARIESRMGG</sequence>
<gene>
    <name evidence="4" type="ORF">SUH3_15245</name>
</gene>
<evidence type="ECO:0000256" key="1">
    <source>
        <dbReference type="ARBA" id="ARBA00009477"/>
    </source>
</evidence>
<keyword evidence="2" id="KW-0175">Coiled coil</keyword>
<dbReference type="GeneID" id="68868972"/>
<dbReference type="Gene3D" id="2.40.50.100">
    <property type="match status" value="1"/>
</dbReference>
<organism evidence="4 5">
    <name type="scientific">Pseudosulfitobacter pseudonitzschiae</name>
    <dbReference type="NCBI Taxonomy" id="1402135"/>
    <lineage>
        <taxon>Bacteria</taxon>
        <taxon>Pseudomonadati</taxon>
        <taxon>Pseudomonadota</taxon>
        <taxon>Alphaproteobacteria</taxon>
        <taxon>Rhodobacterales</taxon>
        <taxon>Roseobacteraceae</taxon>
        <taxon>Pseudosulfitobacter</taxon>
    </lineage>
</organism>
<dbReference type="Gene3D" id="2.40.420.20">
    <property type="match status" value="1"/>
</dbReference>
<proteinExistence type="inferred from homology"/>
<dbReference type="GO" id="GO:1990281">
    <property type="term" value="C:efflux pump complex"/>
    <property type="evidence" value="ECO:0007669"/>
    <property type="project" value="TreeGrafter"/>
</dbReference>
<dbReference type="EMBL" id="JAMD01000003">
    <property type="protein sequence ID" value="KEJ96709.1"/>
    <property type="molecule type" value="Genomic_DNA"/>
</dbReference>
<evidence type="ECO:0000313" key="5">
    <source>
        <dbReference type="Proteomes" id="UP000027746"/>
    </source>
</evidence>
<reference evidence="4 5" key="1">
    <citation type="submission" date="2014-01" db="EMBL/GenBank/DDBJ databases">
        <title>Sulfitobacter sp. H3 (MCCC 1A00686) Genome Sequencing.</title>
        <authorList>
            <person name="Lai Q."/>
            <person name="Hong Z."/>
        </authorList>
    </citation>
    <scope>NUCLEOTIDE SEQUENCE [LARGE SCALE GENOMIC DNA]</scope>
    <source>
        <strain evidence="4 5">H3</strain>
    </source>
</reference>
<name>A0A073J401_9RHOB</name>
<dbReference type="SUPFAM" id="SSF111369">
    <property type="entry name" value="HlyD-like secretion proteins"/>
    <property type="match status" value="2"/>
</dbReference>
<protein>
    <submittedName>
        <fullName evidence="4">Hemolysin D</fullName>
    </submittedName>
</protein>
<evidence type="ECO:0000256" key="2">
    <source>
        <dbReference type="SAM" id="Coils"/>
    </source>
</evidence>